<feature type="region of interest" description="Disordered" evidence="1">
    <location>
        <begin position="207"/>
        <end position="249"/>
    </location>
</feature>
<reference evidence="3 4" key="1">
    <citation type="journal article" date="2020" name="ISME J.">
        <title>Comparative genomics reveals insights into cyanobacterial evolution and habitat adaptation.</title>
        <authorList>
            <person name="Chen M.Y."/>
            <person name="Teng W.K."/>
            <person name="Zhao L."/>
            <person name="Hu C.X."/>
            <person name="Zhou Y.K."/>
            <person name="Han B.P."/>
            <person name="Song L.R."/>
            <person name="Shu W.S."/>
        </authorList>
    </citation>
    <scope>NUCLEOTIDE SEQUENCE [LARGE SCALE GENOMIC DNA]</scope>
    <source>
        <strain evidence="3 4">FACHB-252</strain>
    </source>
</reference>
<gene>
    <name evidence="3" type="ORF">H6G94_14955</name>
</gene>
<keyword evidence="4" id="KW-1185">Reference proteome</keyword>
<dbReference type="Pfam" id="PF20248">
    <property type="entry name" value="DUF6603"/>
    <property type="match status" value="1"/>
</dbReference>
<feature type="compositionally biased region" description="Low complexity" evidence="1">
    <location>
        <begin position="236"/>
        <end position="245"/>
    </location>
</feature>
<accession>A0ABR8HB96</accession>
<comment type="caution">
    <text evidence="3">The sequence shown here is derived from an EMBL/GenBank/DDBJ whole genome shotgun (WGS) entry which is preliminary data.</text>
</comment>
<feature type="compositionally biased region" description="Polar residues" evidence="1">
    <location>
        <begin position="220"/>
        <end position="235"/>
    </location>
</feature>
<feature type="domain" description="DUF6603" evidence="2">
    <location>
        <begin position="272"/>
        <end position="784"/>
    </location>
</feature>
<evidence type="ECO:0000259" key="2">
    <source>
        <dbReference type="Pfam" id="PF20248"/>
    </source>
</evidence>
<dbReference type="EMBL" id="JACJTC010000010">
    <property type="protein sequence ID" value="MBD2612561.1"/>
    <property type="molecule type" value="Genomic_DNA"/>
</dbReference>
<proteinExistence type="predicted"/>
<name>A0ABR8HB96_NOSPU</name>
<dbReference type="RefSeq" id="WP_190950057.1">
    <property type="nucleotide sequence ID" value="NZ_JACJTC010000010.1"/>
</dbReference>
<evidence type="ECO:0000313" key="4">
    <source>
        <dbReference type="Proteomes" id="UP000606396"/>
    </source>
</evidence>
<dbReference type="InterPro" id="IPR046538">
    <property type="entry name" value="DUF6603"/>
</dbReference>
<organism evidence="3 4">
    <name type="scientific">Nostoc punctiforme FACHB-252</name>
    <dbReference type="NCBI Taxonomy" id="1357509"/>
    <lineage>
        <taxon>Bacteria</taxon>
        <taxon>Bacillati</taxon>
        <taxon>Cyanobacteriota</taxon>
        <taxon>Cyanophyceae</taxon>
        <taxon>Nostocales</taxon>
        <taxon>Nostocaceae</taxon>
        <taxon>Nostoc</taxon>
    </lineage>
</organism>
<protein>
    <recommendedName>
        <fullName evidence="2">DUF6603 domain-containing protein</fullName>
    </recommendedName>
</protein>
<dbReference type="Proteomes" id="UP000606396">
    <property type="component" value="Unassembled WGS sequence"/>
</dbReference>
<evidence type="ECO:0000256" key="1">
    <source>
        <dbReference type="SAM" id="MobiDB-lite"/>
    </source>
</evidence>
<sequence length="978" mass="107292">MGNQPTSVLLVVETDPGSQQKKVYLILQQRRFEFATLSTSTDSFAGFTAAYRNENGDSVDITELISDLIPSIADQLPTGLAFSLQQVFLAYQKAPNSAKNKSQASPTFLVGATLGLDINLAELPLIGDKLPTDFTPRINGIQILYAYQDISAELINTLKLPQGLSLPSVSSSKQQETEKPPALHSGLYLSANLTLENNPQWVTLPLSRSKKNRSRAASSQTAQITNTTKADATTQESEISISKSEQNPKNEKIKALAQAPPNVDDTITWIDVNKKLGPLTMQQVGMQFQNSELWFFLNASLSFGGITLSCNGLGVGSSLTEFKPKFRLNGLGIHYSGGGCLEIGGALLRKTMSLKDEQGAIQLDGNGNPITYEEYSGAVIIGTSFKGKKITLSAIGSYAEVKGEASLFIFALLDYPLGGPPAFFVTGLAAGFGYNRRLNPPETVEAVEDFPFVKLAMGGEDKGKDLLQILDSLGSYIQPASGEMFFAIGIKFTSFKIIDAFVLLIVKLGKRTEFHILGLASLVAPPGAVDLGIEPVAEAKLALKAVYIPDEGVLRVEANLQKGSYILSKKCYLSGGFAFYSWFSGEHEGDFVLTLGGYHPKFKVPSHYPQVPRLKLEWQLNENLSIKGEGYFALTASTLMAGVCLEASFEQESVKATFKIEAHFLIAWKPFYYEATVALEIRASVKICFETVSLDIRASLQIWGPPFSGRAFLEVGLVSVEMRFGSSLPPRPKALTWQEFKASLLPTDNAICNITVCDGLIRKLERNKVEEWIINPKEFAISTDSVIPSTASNMADPAQYKNWESKISLRPMDLKPSLSSTHKIEIRRKDELVNQEFSCKPIFKRVPTALWGEGFIPRDPNAPRFIENALCGFNITPKPPENPQKSQEIAYKKLLLDDPISGKAYQWEAIDLPSLRSGSASDTENLKQEINTETIRNKRNMLLQNLGFLPDQDVTINGVFIDELLGEPHSINSSNNPK</sequence>
<evidence type="ECO:0000313" key="3">
    <source>
        <dbReference type="EMBL" id="MBD2612561.1"/>
    </source>
</evidence>